<gene>
    <name evidence="1" type="ORF">B30_13829</name>
</gene>
<dbReference type="InterPro" id="IPR021398">
    <property type="entry name" value="DUF3037"/>
</dbReference>
<protein>
    <recommendedName>
        <fullName evidence="3">DUF3037 domain-containing protein</fullName>
    </recommendedName>
</protein>
<dbReference type="Proteomes" id="UP000006762">
    <property type="component" value="Unassembled WGS sequence"/>
</dbReference>
<dbReference type="AlphaFoldDB" id="K2IIK5"/>
<name>K2IIK5_9RHOB</name>
<dbReference type="STRING" id="1208323.B30_13829"/>
<evidence type="ECO:0000313" key="2">
    <source>
        <dbReference type="Proteomes" id="UP000006762"/>
    </source>
</evidence>
<comment type="caution">
    <text evidence="1">The sequence shown here is derived from an EMBL/GenBank/DDBJ whole genome shotgun (WGS) entry which is preliminary data.</text>
</comment>
<dbReference type="OrthoDB" id="8199584at2"/>
<reference evidence="1 2" key="1">
    <citation type="submission" date="2012-09" db="EMBL/GenBank/DDBJ databases">
        <title>Celeribacter baekdonensis B30 Genome Sequencing.</title>
        <authorList>
            <person name="Wang W."/>
        </authorList>
    </citation>
    <scope>NUCLEOTIDE SEQUENCE [LARGE SCALE GENOMIC DNA]</scope>
    <source>
        <strain evidence="1 2">B30</strain>
    </source>
</reference>
<evidence type="ECO:0000313" key="1">
    <source>
        <dbReference type="EMBL" id="EKE69971.1"/>
    </source>
</evidence>
<dbReference type="EMBL" id="AMRK01000008">
    <property type="protein sequence ID" value="EKE69971.1"/>
    <property type="molecule type" value="Genomic_DNA"/>
</dbReference>
<proteinExistence type="predicted"/>
<accession>K2IIK5</accession>
<dbReference type="RefSeq" id="WP_009572730.1">
    <property type="nucleotide sequence ID" value="NZ_AMRK01000008.1"/>
</dbReference>
<dbReference type="Pfam" id="PF11236">
    <property type="entry name" value="DUF3037"/>
    <property type="match status" value="1"/>
</dbReference>
<sequence length="296" mass="33474">MSKKYTFSYCLLQYRHNPWLKERMNIGVLMYAREASFLRLAVRGWDGRVTSAYPDIDKAAFTEDLKQITRAVDRFSRENVITPNLLSETRSREAWSGKANDAMHLASLIAHGLDSSYTWAEGGVGLCTIPENRLAGIFQRFVAPFDREKSPVARSDDQVWSGISKLIVERKLIEKMEFEPKIQTDLGPIKFQAGYQNGRFHAIQPLSFDLADEDRISAKAGKWSGFATAVKAASGKREVVTQFVVGRPSKDSLLPTYRSTCTFLRSVVGTDNVIEERNSGDFVDRIEDDIRNHPIQ</sequence>
<organism evidence="1 2">
    <name type="scientific">Celeribacter baekdonensis B30</name>
    <dbReference type="NCBI Taxonomy" id="1208323"/>
    <lineage>
        <taxon>Bacteria</taxon>
        <taxon>Pseudomonadati</taxon>
        <taxon>Pseudomonadota</taxon>
        <taxon>Alphaproteobacteria</taxon>
        <taxon>Rhodobacterales</taxon>
        <taxon>Roseobacteraceae</taxon>
        <taxon>Celeribacter</taxon>
    </lineage>
</organism>
<dbReference type="eggNOG" id="ENOG5032W3R">
    <property type="taxonomic scope" value="Bacteria"/>
</dbReference>
<keyword evidence="2" id="KW-1185">Reference proteome</keyword>
<evidence type="ECO:0008006" key="3">
    <source>
        <dbReference type="Google" id="ProtNLM"/>
    </source>
</evidence>